<accession>A0A6J8E3T1</accession>
<proteinExistence type="predicted"/>
<sequence length="376" mass="43282">MCQYIVGSEDHVEQLRMMNNIRDNITTNKSFVIITSGSVGEGLVMRCSDLDFMTVMTNIEVCVDTKIKFKPNTTYLKLRTEETPPGLTRLHLVHSDIHDVMEACVEVDGEYFISNIRIKDKKDLTIQHGPCLSDKNGLLDIAICSTKIKYLYLYYLSKIFGKKAHLLPFGHISGNKSTYKQYNTCISTVLKSIRHNAVSGWLLLASFFYKTKQFKKTLEILQYSLSKCTSEKLYHFRNLLNIQYEFLNFNTFTNMPIVQLLKVLRLDCVEFCKNSLLIPDEIQVEGSSSIPPVVLAHFLRFLCYYHITDYRQCQNSLINLQLTIEGNYFVSLGEKAVSYIILGITIRFIGNMDSVRQAFMQSQEFIPDKKIVHTTD</sequence>
<reference evidence="1 2" key="1">
    <citation type="submission" date="2020-06" db="EMBL/GenBank/DDBJ databases">
        <authorList>
            <person name="Li R."/>
            <person name="Bekaert M."/>
        </authorList>
    </citation>
    <scope>NUCLEOTIDE SEQUENCE [LARGE SCALE GENOMIC DNA]</scope>
    <source>
        <strain evidence="2">wild</strain>
    </source>
</reference>
<dbReference type="Proteomes" id="UP000507470">
    <property type="component" value="Unassembled WGS sequence"/>
</dbReference>
<evidence type="ECO:0000313" key="1">
    <source>
        <dbReference type="EMBL" id="CAC5414212.1"/>
    </source>
</evidence>
<dbReference type="AlphaFoldDB" id="A0A6J8E3T1"/>
<organism evidence="1 2">
    <name type="scientific">Mytilus coruscus</name>
    <name type="common">Sea mussel</name>
    <dbReference type="NCBI Taxonomy" id="42192"/>
    <lineage>
        <taxon>Eukaryota</taxon>
        <taxon>Metazoa</taxon>
        <taxon>Spiralia</taxon>
        <taxon>Lophotrochozoa</taxon>
        <taxon>Mollusca</taxon>
        <taxon>Bivalvia</taxon>
        <taxon>Autobranchia</taxon>
        <taxon>Pteriomorphia</taxon>
        <taxon>Mytilida</taxon>
        <taxon>Mytiloidea</taxon>
        <taxon>Mytilidae</taxon>
        <taxon>Mytilinae</taxon>
        <taxon>Mytilus</taxon>
    </lineage>
</organism>
<gene>
    <name evidence="1" type="ORF">MCOR_47050</name>
</gene>
<protein>
    <submittedName>
        <fullName evidence="1">Uncharacterized protein</fullName>
    </submittedName>
</protein>
<keyword evidence="2" id="KW-1185">Reference proteome</keyword>
<evidence type="ECO:0000313" key="2">
    <source>
        <dbReference type="Proteomes" id="UP000507470"/>
    </source>
</evidence>
<name>A0A6J8E3T1_MYTCO</name>
<dbReference type="EMBL" id="CACVKT020008336">
    <property type="protein sequence ID" value="CAC5414212.1"/>
    <property type="molecule type" value="Genomic_DNA"/>
</dbReference>